<accession>A0A4R6UZM9</accession>
<dbReference type="Gene3D" id="2.30.30.440">
    <property type="entry name" value="Domain of unknown function DUF1918"/>
    <property type="match status" value="1"/>
</dbReference>
<feature type="chain" id="PRO_5039539460" description="Agenet domain-containing protein" evidence="1">
    <location>
        <begin position="24"/>
        <end position="100"/>
    </location>
</feature>
<keyword evidence="3" id="KW-1185">Reference proteome</keyword>
<proteinExistence type="predicted"/>
<evidence type="ECO:0008006" key="4">
    <source>
        <dbReference type="Google" id="ProtNLM"/>
    </source>
</evidence>
<reference evidence="2 3" key="1">
    <citation type="submission" date="2019-03" db="EMBL/GenBank/DDBJ databases">
        <title>Genomic Encyclopedia of Type Strains, Phase IV (KMG-IV): sequencing the most valuable type-strain genomes for metagenomic binning, comparative biology and taxonomic classification.</title>
        <authorList>
            <person name="Goeker M."/>
        </authorList>
    </citation>
    <scope>NUCLEOTIDE SEQUENCE [LARGE SCALE GENOMIC DNA]</scope>
    <source>
        <strain evidence="2 3">DSM 46770</strain>
    </source>
</reference>
<protein>
    <recommendedName>
        <fullName evidence="4">Agenet domain-containing protein</fullName>
    </recommendedName>
</protein>
<dbReference type="RefSeq" id="WP_166655427.1">
    <property type="nucleotide sequence ID" value="NZ_SNYN01000005.1"/>
</dbReference>
<dbReference type="EMBL" id="SNYN01000005">
    <property type="protein sequence ID" value="TDQ53066.1"/>
    <property type="molecule type" value="Genomic_DNA"/>
</dbReference>
<sequence>MMVRRLVSTAVLAVAVFSSLGFSFESSSSDVGNRIECASPWGGETRGGVIIGERWEDDKVSYLVEWDDGRTGIVTRTKYCIVVPDDSGYGEYGRSVSPTA</sequence>
<organism evidence="2 3">
    <name type="scientific">Actinorugispora endophytica</name>
    <dbReference type="NCBI Taxonomy" id="1605990"/>
    <lineage>
        <taxon>Bacteria</taxon>
        <taxon>Bacillati</taxon>
        <taxon>Actinomycetota</taxon>
        <taxon>Actinomycetes</taxon>
        <taxon>Streptosporangiales</taxon>
        <taxon>Nocardiopsidaceae</taxon>
        <taxon>Actinorugispora</taxon>
    </lineage>
</organism>
<dbReference type="Proteomes" id="UP000295281">
    <property type="component" value="Unassembled WGS sequence"/>
</dbReference>
<dbReference type="AlphaFoldDB" id="A0A4R6UZM9"/>
<feature type="signal peptide" evidence="1">
    <location>
        <begin position="1"/>
        <end position="23"/>
    </location>
</feature>
<evidence type="ECO:0000313" key="3">
    <source>
        <dbReference type="Proteomes" id="UP000295281"/>
    </source>
</evidence>
<comment type="caution">
    <text evidence="2">The sequence shown here is derived from an EMBL/GenBank/DDBJ whole genome shotgun (WGS) entry which is preliminary data.</text>
</comment>
<name>A0A4R6UZM9_9ACTN</name>
<evidence type="ECO:0000313" key="2">
    <source>
        <dbReference type="EMBL" id="TDQ53066.1"/>
    </source>
</evidence>
<gene>
    <name evidence="2" type="ORF">EV190_105188</name>
</gene>
<keyword evidence="1" id="KW-0732">Signal</keyword>
<evidence type="ECO:0000256" key="1">
    <source>
        <dbReference type="SAM" id="SignalP"/>
    </source>
</evidence>